<feature type="domain" description="Serine aminopeptidase S33" evidence="1">
    <location>
        <begin position="68"/>
        <end position="178"/>
    </location>
</feature>
<evidence type="ECO:0000313" key="2">
    <source>
        <dbReference type="EMBL" id="MFB9055781.1"/>
    </source>
</evidence>
<evidence type="ECO:0000313" key="3">
    <source>
        <dbReference type="Proteomes" id="UP001589585"/>
    </source>
</evidence>
<reference evidence="2 3" key="1">
    <citation type="submission" date="2024-09" db="EMBL/GenBank/DDBJ databases">
        <authorList>
            <person name="Sun Q."/>
            <person name="Mori K."/>
        </authorList>
    </citation>
    <scope>NUCLEOTIDE SEQUENCE [LARGE SCALE GENOMIC DNA]</scope>
    <source>
        <strain evidence="2 3">CECT 8622</strain>
    </source>
</reference>
<dbReference type="PANTHER" id="PTHR46438">
    <property type="entry name" value="ALPHA/BETA-HYDROLASES SUPERFAMILY PROTEIN"/>
    <property type="match status" value="1"/>
</dbReference>
<dbReference type="Proteomes" id="UP001589585">
    <property type="component" value="Unassembled WGS sequence"/>
</dbReference>
<accession>A0ABV5F8L1</accession>
<keyword evidence="2" id="KW-0378">Hydrolase</keyword>
<sequence>MLPKIIGFFLNILSVFSSEKAAKIALKLFSVPRKGQITPEQSLFLKSGSTEVLFYKNNSIMTYRWAGHKSTVLLVHGWESNAGRWMDIILGLQKKGFNIIALDAPAHGKSGSKIFNVALYATYIKVVSQHFNPHIIIAHSMGGMASVFSIWQHHIKNIKKLVLLGAPCHYTDVVARYIKMMGYNKRIATELDKTITKCLGFPPEAFSTSKNLKNNRTQGLVIHDKNDDSIPFPDALLIKKSLKNSTLIVTRGLGHSLQDESVSLQIQEFINH</sequence>
<dbReference type="InterPro" id="IPR022742">
    <property type="entry name" value="Hydrolase_4"/>
</dbReference>
<dbReference type="InterPro" id="IPR029058">
    <property type="entry name" value="AB_hydrolase_fold"/>
</dbReference>
<dbReference type="Pfam" id="PF12146">
    <property type="entry name" value="Hydrolase_4"/>
    <property type="match status" value="1"/>
</dbReference>
<evidence type="ECO:0000259" key="1">
    <source>
        <dbReference type="Pfam" id="PF12146"/>
    </source>
</evidence>
<dbReference type="Gene3D" id="3.40.50.1820">
    <property type="entry name" value="alpha/beta hydrolase"/>
    <property type="match status" value="1"/>
</dbReference>
<comment type="caution">
    <text evidence="2">The sequence shown here is derived from an EMBL/GenBank/DDBJ whole genome shotgun (WGS) entry which is preliminary data.</text>
</comment>
<gene>
    <name evidence="2" type="ORF">ACFFU9_03410</name>
</gene>
<proteinExistence type="predicted"/>
<name>A0ABV5F8L1_9FLAO</name>
<keyword evidence="3" id="KW-1185">Reference proteome</keyword>
<dbReference type="GO" id="GO:0016787">
    <property type="term" value="F:hydrolase activity"/>
    <property type="evidence" value="ECO:0007669"/>
    <property type="project" value="UniProtKB-KW"/>
</dbReference>
<dbReference type="PANTHER" id="PTHR46438:SF11">
    <property type="entry name" value="LIPASE-RELATED"/>
    <property type="match status" value="1"/>
</dbReference>
<protein>
    <submittedName>
        <fullName evidence="2">Alpha/beta fold hydrolase</fullName>
    </submittedName>
</protein>
<dbReference type="RefSeq" id="WP_379859971.1">
    <property type="nucleotide sequence ID" value="NZ_JBHMFC010000010.1"/>
</dbReference>
<dbReference type="SUPFAM" id="SSF53474">
    <property type="entry name" value="alpha/beta-Hydrolases"/>
    <property type="match status" value="1"/>
</dbReference>
<organism evidence="2 3">
    <name type="scientific">Mariniflexile ostreae</name>
    <dbReference type="NCBI Taxonomy" id="1520892"/>
    <lineage>
        <taxon>Bacteria</taxon>
        <taxon>Pseudomonadati</taxon>
        <taxon>Bacteroidota</taxon>
        <taxon>Flavobacteriia</taxon>
        <taxon>Flavobacteriales</taxon>
        <taxon>Flavobacteriaceae</taxon>
        <taxon>Mariniflexile</taxon>
    </lineage>
</organism>
<dbReference type="EMBL" id="JBHMFC010000010">
    <property type="protein sequence ID" value="MFB9055781.1"/>
    <property type="molecule type" value="Genomic_DNA"/>
</dbReference>